<evidence type="ECO:0008006" key="3">
    <source>
        <dbReference type="Google" id="ProtNLM"/>
    </source>
</evidence>
<proteinExistence type="predicted"/>
<sequence length="193" mass="21813">MPSEDFDQHLKSFAQELGITDIKRIPVMDIIVDDWVRLKCQYGCPNYGRRLTCPPHSPAPDAMRKILESYSKAFIIRYDVPGGQENMQNGSHLDGLSVALDTFFKLERFTFLNGYRKVFVFGLNYCPGCEECIVLSDPDAPCLYPVIARPSLEACGIDVQQTLENAGWGPFVRGRDRLMQDDIVSMISIILVE</sequence>
<gene>
    <name evidence="1" type="ORF">CUJ83_02445</name>
</gene>
<reference evidence="1 2" key="1">
    <citation type="submission" date="2017-11" db="EMBL/GenBank/DDBJ databases">
        <title>Isolation and Characterization of Family Methanocellaceae Species from Potential Methane Hydrate Area Offshore Southwestern Taiwan.</title>
        <authorList>
            <person name="Zhang W.-L."/>
            <person name="Chen W.-C."/>
            <person name="Lai M.-C."/>
            <person name="Chen S.-C."/>
        </authorList>
    </citation>
    <scope>NUCLEOTIDE SEQUENCE [LARGE SCALE GENOMIC DNA]</scope>
    <source>
        <strain evidence="1 2">CWC-04</strain>
    </source>
</reference>
<dbReference type="EMBL" id="PGCK01000002">
    <property type="protein sequence ID" value="MCD1293857.1"/>
    <property type="molecule type" value="Genomic_DNA"/>
</dbReference>
<comment type="caution">
    <text evidence="1">The sequence shown here is derived from an EMBL/GenBank/DDBJ whole genome shotgun (WGS) entry which is preliminary data.</text>
</comment>
<dbReference type="InterPro" id="IPR019271">
    <property type="entry name" value="DUF2284_metal-binding"/>
</dbReference>
<protein>
    <recommendedName>
        <fullName evidence="3">Metal-binding protein</fullName>
    </recommendedName>
</protein>
<name>A0AAP2RB98_9EURY</name>
<dbReference type="RefSeq" id="WP_230740268.1">
    <property type="nucleotide sequence ID" value="NZ_PGCK01000002.1"/>
</dbReference>
<dbReference type="Proteomes" id="UP001320159">
    <property type="component" value="Unassembled WGS sequence"/>
</dbReference>
<dbReference type="AlphaFoldDB" id="A0AAP2RB98"/>
<organism evidence="1 2">
    <name type="scientific">Methanooceanicella nereidis</name>
    <dbReference type="NCBI Taxonomy" id="2052831"/>
    <lineage>
        <taxon>Archaea</taxon>
        <taxon>Methanobacteriati</taxon>
        <taxon>Methanobacteriota</taxon>
        <taxon>Stenosarchaea group</taxon>
        <taxon>Methanomicrobia</taxon>
        <taxon>Methanocellales</taxon>
        <taxon>Methanocellaceae</taxon>
        <taxon>Methanooceanicella</taxon>
    </lineage>
</organism>
<dbReference type="Pfam" id="PF10050">
    <property type="entry name" value="DUF2284"/>
    <property type="match status" value="1"/>
</dbReference>
<accession>A0AAP2RB98</accession>
<evidence type="ECO:0000313" key="1">
    <source>
        <dbReference type="EMBL" id="MCD1293857.1"/>
    </source>
</evidence>
<evidence type="ECO:0000313" key="2">
    <source>
        <dbReference type="Proteomes" id="UP001320159"/>
    </source>
</evidence>
<keyword evidence="2" id="KW-1185">Reference proteome</keyword>